<organism evidence="4 5">
    <name type="scientific">Dehalobacterium formicoaceticum</name>
    <dbReference type="NCBI Taxonomy" id="51515"/>
    <lineage>
        <taxon>Bacteria</taxon>
        <taxon>Bacillati</taxon>
        <taxon>Bacillota</taxon>
        <taxon>Clostridia</taxon>
        <taxon>Eubacteriales</taxon>
        <taxon>Peptococcaceae</taxon>
        <taxon>Dehalobacterium</taxon>
    </lineage>
</organism>
<evidence type="ECO:0000313" key="4">
    <source>
        <dbReference type="EMBL" id="MCR6544173.1"/>
    </source>
</evidence>
<dbReference type="RefSeq" id="WP_089609668.1">
    <property type="nucleotide sequence ID" value="NZ_CP022121.1"/>
</dbReference>
<dbReference type="Pfam" id="PF01648">
    <property type="entry name" value="ACPS"/>
    <property type="match status" value="1"/>
</dbReference>
<comment type="similarity">
    <text evidence="1">Belongs to the P-Pant transferase superfamily. Gsp/Sfp/HetI/AcpT family.</text>
</comment>
<keyword evidence="5" id="KW-1185">Reference proteome</keyword>
<gene>
    <name evidence="4" type="ORF">NVS47_01370</name>
</gene>
<dbReference type="Proteomes" id="UP001524944">
    <property type="component" value="Unassembled WGS sequence"/>
</dbReference>
<dbReference type="PANTHER" id="PTHR12215:SF10">
    <property type="entry name" value="L-AMINOADIPATE-SEMIALDEHYDE DEHYDROGENASE-PHOSPHOPANTETHEINYL TRANSFERASE"/>
    <property type="match status" value="1"/>
</dbReference>
<keyword evidence="2 4" id="KW-0808">Transferase</keyword>
<evidence type="ECO:0000256" key="2">
    <source>
        <dbReference type="ARBA" id="ARBA00022679"/>
    </source>
</evidence>
<reference evidence="4 5" key="1">
    <citation type="submission" date="2022-08" db="EMBL/GenBank/DDBJ databases">
        <title>Proteogenomics of the novel Dehalobacterium formicoaceticum strain EZ94 highlights a key role of methyltransferases during anaerobic dichloromethane degradation.</title>
        <authorList>
            <person name="Wasmund K."/>
        </authorList>
    </citation>
    <scope>NUCLEOTIDE SEQUENCE [LARGE SCALE GENOMIC DNA]</scope>
    <source>
        <strain evidence="4 5">EZ94</strain>
    </source>
</reference>
<dbReference type="EMBL" id="JANPWE010000001">
    <property type="protein sequence ID" value="MCR6544173.1"/>
    <property type="molecule type" value="Genomic_DNA"/>
</dbReference>
<accession>A0ABT1XZY2</accession>
<dbReference type="Gene3D" id="3.90.470.20">
    <property type="entry name" value="4'-phosphopantetheinyl transferase domain"/>
    <property type="match status" value="1"/>
</dbReference>
<dbReference type="PANTHER" id="PTHR12215">
    <property type="entry name" value="PHOSPHOPANTETHEINE TRANSFERASE"/>
    <property type="match status" value="1"/>
</dbReference>
<proteinExistence type="inferred from homology"/>
<evidence type="ECO:0000256" key="1">
    <source>
        <dbReference type="ARBA" id="ARBA00010990"/>
    </source>
</evidence>
<dbReference type="InterPro" id="IPR037143">
    <property type="entry name" value="4-PPantetheinyl_Trfase_dom_sf"/>
</dbReference>
<name>A0ABT1XZY2_9FIRM</name>
<dbReference type="InterPro" id="IPR008278">
    <property type="entry name" value="4-PPantetheinyl_Trfase_dom"/>
</dbReference>
<comment type="caution">
    <text evidence="4">The sequence shown here is derived from an EMBL/GenBank/DDBJ whole genome shotgun (WGS) entry which is preliminary data.</text>
</comment>
<evidence type="ECO:0000313" key="5">
    <source>
        <dbReference type="Proteomes" id="UP001524944"/>
    </source>
</evidence>
<evidence type="ECO:0000259" key="3">
    <source>
        <dbReference type="Pfam" id="PF01648"/>
    </source>
</evidence>
<dbReference type="InterPro" id="IPR050559">
    <property type="entry name" value="P-Pant_transferase_sf"/>
</dbReference>
<dbReference type="SUPFAM" id="SSF56214">
    <property type="entry name" value="4'-phosphopantetheinyl transferase"/>
    <property type="match status" value="2"/>
</dbReference>
<sequence>MSGDQMQQRLRDQCFSLPAAPYLWLVDVLDYYRDLDIIEDFLSSEESERRGKIPNIQMQQLFSLRKGLTRMILADFFQQDPREIQYQYDNVGKPFIDRREFGGYSFNLAHTGRYLLLGIGEEGEIGVDVERVNPSRRTDLMGGTVFSPEELSSYKSYDSSSRLRSFYKTWVQKEAVSKALGLGMALGFTSVTLRSNPRFQAEDYQIQISLERGPLPFHISVREKNDIFLAVAAI</sequence>
<protein>
    <submittedName>
        <fullName evidence="4">4'-phosphopantetheinyl transferase superfamily protein</fullName>
    </submittedName>
</protein>
<dbReference type="GO" id="GO:0016740">
    <property type="term" value="F:transferase activity"/>
    <property type="evidence" value="ECO:0007669"/>
    <property type="project" value="UniProtKB-KW"/>
</dbReference>
<feature type="domain" description="4'-phosphopantetheinyl transferase" evidence="3">
    <location>
        <begin position="125"/>
        <end position="202"/>
    </location>
</feature>